<dbReference type="PANTHER" id="PTHR44520">
    <property type="entry name" value="RESPONSE REGULATOR RCP1-RELATED"/>
    <property type="match status" value="1"/>
</dbReference>
<dbReference type="PROSITE" id="PS50110">
    <property type="entry name" value="RESPONSE_REGULATORY"/>
    <property type="match status" value="1"/>
</dbReference>
<dbReference type="Pfam" id="PF00072">
    <property type="entry name" value="Response_reg"/>
    <property type="match status" value="1"/>
</dbReference>
<evidence type="ECO:0000313" key="3">
    <source>
        <dbReference type="EMBL" id="TKJ43517.1"/>
    </source>
</evidence>
<feature type="modified residue" description="4-aspartylphosphate" evidence="1">
    <location>
        <position position="69"/>
    </location>
</feature>
<gene>
    <name evidence="3" type="ORF">CEE36_04060</name>
</gene>
<proteinExistence type="predicted"/>
<accession>A0A532V964</accession>
<protein>
    <submittedName>
        <fullName evidence="3">Two-component system response regulator</fullName>
    </submittedName>
</protein>
<evidence type="ECO:0000259" key="2">
    <source>
        <dbReference type="PROSITE" id="PS50110"/>
    </source>
</evidence>
<sequence length="145" mass="16818">MVEKQPIDILLVEDDENDILITKRAFTKHNLSNHLYVVRDGEESLDFVYHRNQYSDPASAPRPGLILLDINMPKMNGIEVLRRLKSDPEYKVIPIVMLTTSKRDQDKIESYNLGVNSYIIKPVDFNKFVDAIATINLYWELNELP</sequence>
<name>A0A532V964_UNCT6</name>
<evidence type="ECO:0000313" key="4">
    <source>
        <dbReference type="Proteomes" id="UP000317778"/>
    </source>
</evidence>
<dbReference type="SMART" id="SM00448">
    <property type="entry name" value="REC"/>
    <property type="match status" value="1"/>
</dbReference>
<comment type="caution">
    <text evidence="3">The sequence shown here is derived from an EMBL/GenBank/DDBJ whole genome shotgun (WGS) entry which is preliminary data.</text>
</comment>
<dbReference type="InterPro" id="IPR011006">
    <property type="entry name" value="CheY-like_superfamily"/>
</dbReference>
<dbReference type="Proteomes" id="UP000317778">
    <property type="component" value="Unassembled WGS sequence"/>
</dbReference>
<dbReference type="InterPro" id="IPR052893">
    <property type="entry name" value="TCS_response_regulator"/>
</dbReference>
<dbReference type="SUPFAM" id="SSF52172">
    <property type="entry name" value="CheY-like"/>
    <property type="match status" value="1"/>
</dbReference>
<organism evidence="3 4">
    <name type="scientific">candidate division TA06 bacterium B3_TA06</name>
    <dbReference type="NCBI Taxonomy" id="2012487"/>
    <lineage>
        <taxon>Bacteria</taxon>
        <taxon>Bacteria division TA06</taxon>
    </lineage>
</organism>
<dbReference type="GO" id="GO:0000160">
    <property type="term" value="P:phosphorelay signal transduction system"/>
    <property type="evidence" value="ECO:0007669"/>
    <property type="project" value="InterPro"/>
</dbReference>
<evidence type="ECO:0000256" key="1">
    <source>
        <dbReference type="PROSITE-ProRule" id="PRU00169"/>
    </source>
</evidence>
<dbReference type="EMBL" id="NJBO01000004">
    <property type="protein sequence ID" value="TKJ43517.1"/>
    <property type="molecule type" value="Genomic_DNA"/>
</dbReference>
<dbReference type="AlphaFoldDB" id="A0A532V964"/>
<dbReference type="Gene3D" id="3.40.50.2300">
    <property type="match status" value="1"/>
</dbReference>
<dbReference type="CDD" id="cd17557">
    <property type="entry name" value="REC_Rcp-like"/>
    <property type="match status" value="1"/>
</dbReference>
<reference evidence="3 4" key="1">
    <citation type="submission" date="2017-06" db="EMBL/GenBank/DDBJ databases">
        <title>Novel microbial phyla capable of carbon fixation and sulfur reduction in deep-sea sediments.</title>
        <authorList>
            <person name="Huang J."/>
            <person name="Baker B."/>
            <person name="Wang Y."/>
        </authorList>
    </citation>
    <scope>NUCLEOTIDE SEQUENCE [LARGE SCALE GENOMIC DNA]</scope>
    <source>
        <strain evidence="3">B3_TA06</strain>
    </source>
</reference>
<feature type="domain" description="Response regulatory" evidence="2">
    <location>
        <begin position="8"/>
        <end position="136"/>
    </location>
</feature>
<keyword evidence="1" id="KW-0597">Phosphoprotein</keyword>
<dbReference type="InterPro" id="IPR001789">
    <property type="entry name" value="Sig_transdc_resp-reg_receiver"/>
</dbReference>